<comment type="subcellular location">
    <subcellularLocation>
        <location evidence="1">Cytoplasm</location>
    </subcellularLocation>
</comment>
<dbReference type="Proteomes" id="UP000257200">
    <property type="component" value="Unplaced"/>
</dbReference>
<evidence type="ECO:0000256" key="7">
    <source>
        <dbReference type="SAM" id="MobiDB-lite"/>
    </source>
</evidence>
<dbReference type="GO" id="GO:0005929">
    <property type="term" value="C:cilium"/>
    <property type="evidence" value="ECO:0007669"/>
    <property type="project" value="TreeGrafter"/>
</dbReference>
<organism evidence="8 9">
    <name type="scientific">Acanthochromis polyacanthus</name>
    <name type="common">spiny chromis</name>
    <dbReference type="NCBI Taxonomy" id="80966"/>
    <lineage>
        <taxon>Eukaryota</taxon>
        <taxon>Metazoa</taxon>
        <taxon>Chordata</taxon>
        <taxon>Craniata</taxon>
        <taxon>Vertebrata</taxon>
        <taxon>Euteleostomi</taxon>
        <taxon>Actinopterygii</taxon>
        <taxon>Neopterygii</taxon>
        <taxon>Teleostei</taxon>
        <taxon>Neoteleostei</taxon>
        <taxon>Acanthomorphata</taxon>
        <taxon>Ovalentaria</taxon>
        <taxon>Pomacentridae</taxon>
        <taxon>Acanthochromis</taxon>
    </lineage>
</organism>
<dbReference type="GO" id="GO:0005737">
    <property type="term" value="C:cytoplasm"/>
    <property type="evidence" value="ECO:0007669"/>
    <property type="project" value="UniProtKB-SubCell"/>
</dbReference>
<dbReference type="PANTHER" id="PTHR46630:SF1">
    <property type="entry name" value="TETRATRICOPEPTIDE REPEAT PROTEIN 29"/>
    <property type="match status" value="1"/>
</dbReference>
<evidence type="ECO:0000256" key="3">
    <source>
        <dbReference type="ARBA" id="ARBA00022737"/>
    </source>
</evidence>
<dbReference type="SUPFAM" id="SSF48452">
    <property type="entry name" value="TPR-like"/>
    <property type="match status" value="1"/>
</dbReference>
<dbReference type="InterPro" id="IPR051476">
    <property type="entry name" value="Bac_ResReg_Asp_Phosphatase"/>
</dbReference>
<dbReference type="InterPro" id="IPR011990">
    <property type="entry name" value="TPR-like_helical_dom_sf"/>
</dbReference>
<dbReference type="PANTHER" id="PTHR46630">
    <property type="entry name" value="TETRATRICOPEPTIDE REPEAT PROTEIN 29"/>
    <property type="match status" value="1"/>
</dbReference>
<reference evidence="8" key="1">
    <citation type="submission" date="2025-08" db="UniProtKB">
        <authorList>
            <consortium name="Ensembl"/>
        </authorList>
    </citation>
    <scope>IDENTIFICATION</scope>
</reference>
<sequence>KGEGGSQISTKRETKLPRKGPKLPRKTQNYAASFLRRFRNSLKQNVCVQLLQDGDHRSFSELFRLLASDRDRREASSAVRLQTPPLEEQLDKLETMKLHLSRAERAERTACEELLLLGRFFSSPEDLWLRVHFYRRCSDGGRGSRPAVEAQLCLAELQLEDGELHGDVGGAEQVELSLQQMEDGWLDSESRSLKLRTLRVLWRIYSRLADAPLAAGDLTDALELLHEGYRISTQTEDKRMEGEAAFKLGLAYQSAGEHEAAKQVGTGV</sequence>
<dbReference type="GO" id="GO:0003341">
    <property type="term" value="P:cilium movement"/>
    <property type="evidence" value="ECO:0007669"/>
    <property type="project" value="TreeGrafter"/>
</dbReference>
<keyword evidence="4" id="KW-0802">TPR repeat</keyword>
<feature type="region of interest" description="Disordered" evidence="7">
    <location>
        <begin position="1"/>
        <end position="26"/>
    </location>
</feature>
<evidence type="ECO:0000256" key="2">
    <source>
        <dbReference type="ARBA" id="ARBA00022490"/>
    </source>
</evidence>
<dbReference type="STRING" id="80966.ENSAPOP00000023649"/>
<dbReference type="Ensembl" id="ENSAPOT00000010739.1">
    <property type="protein sequence ID" value="ENSAPOP00000023649.1"/>
    <property type="gene ID" value="ENSAPOG00000005648.1"/>
</dbReference>
<accession>A0A3Q1G459</accession>
<reference evidence="8" key="2">
    <citation type="submission" date="2025-09" db="UniProtKB">
        <authorList>
            <consortium name="Ensembl"/>
        </authorList>
    </citation>
    <scope>IDENTIFICATION</scope>
</reference>
<evidence type="ECO:0000256" key="6">
    <source>
        <dbReference type="ARBA" id="ARBA00044739"/>
    </source>
</evidence>
<keyword evidence="3" id="KW-0677">Repeat</keyword>
<dbReference type="Gene3D" id="1.25.40.10">
    <property type="entry name" value="Tetratricopeptide repeat domain"/>
    <property type="match status" value="1"/>
</dbReference>
<comment type="function">
    <text evidence="6">Axonemal protein which is implicated in axonemal and/or peri-axonemal structure assembly and regulates flagellum assembly and beating and therefore sperm motility.</text>
</comment>
<evidence type="ECO:0000256" key="1">
    <source>
        <dbReference type="ARBA" id="ARBA00004496"/>
    </source>
</evidence>
<evidence type="ECO:0000313" key="9">
    <source>
        <dbReference type="Proteomes" id="UP000257200"/>
    </source>
</evidence>
<dbReference type="InParanoid" id="A0A3Q1G459"/>
<protein>
    <recommendedName>
        <fullName evidence="5">Tetratricopeptide repeat protein 29</fullName>
    </recommendedName>
</protein>
<evidence type="ECO:0000256" key="4">
    <source>
        <dbReference type="ARBA" id="ARBA00022803"/>
    </source>
</evidence>
<dbReference type="AlphaFoldDB" id="A0A3Q1G459"/>
<keyword evidence="2" id="KW-0963">Cytoplasm</keyword>
<name>A0A3Q1G459_9TELE</name>
<proteinExistence type="predicted"/>
<keyword evidence="9" id="KW-1185">Reference proteome</keyword>
<dbReference type="GeneTree" id="ENSGT00940000174503"/>
<evidence type="ECO:0000313" key="8">
    <source>
        <dbReference type="Ensembl" id="ENSAPOP00000023649.1"/>
    </source>
</evidence>
<evidence type="ECO:0000256" key="5">
    <source>
        <dbReference type="ARBA" id="ARBA00040665"/>
    </source>
</evidence>